<dbReference type="InterPro" id="IPR027417">
    <property type="entry name" value="P-loop_NTPase"/>
</dbReference>
<protein>
    <recommendedName>
        <fullName evidence="2">Zona occludens toxin N-terminal domain-containing protein</fullName>
    </recommendedName>
</protein>
<evidence type="ECO:0000313" key="3">
    <source>
        <dbReference type="EMBL" id="QNS14665.1"/>
    </source>
</evidence>
<dbReference type="Pfam" id="PF05707">
    <property type="entry name" value="Zot"/>
    <property type="match status" value="1"/>
</dbReference>
<dbReference type="AlphaFoldDB" id="A0A7H1C110"/>
<sequence length="344" mass="39447">MAVSAYIGVPGSGKSYEVVKSVILPAVVSNRRVVSNIYGLNKEKIHQYLLRKNKKLTIEELGDVVYVTNEQCLELDFLPSMDEQDSFCKAGDLIIIDEVWRIWGNDKDIPKNHRSFIAEHRHFTDPITGVTCDLVVINQDISQIPRFIKDRIETTYRMQKHVGLGLRNRYRVDVFQGKNLAKKNRTNSYQEKYDKEIFELYKSYESGGGKETVTDSRQSIFSSFWVKLWIVFLPVAVFYCGYNLYIFLNGSESEVSNNTEEAKFTPDKNHNDMVVNLSPAVGKPLSTKWRITGELKKDNKSFVILADNENRLRLEPSSQFSFSGRMLQGEIDGEIVSYFSGESK</sequence>
<dbReference type="KEGG" id="mbos:ICJ55_07870"/>
<keyword evidence="1" id="KW-0812">Transmembrane</keyword>
<keyword evidence="1" id="KW-0472">Membrane</keyword>
<evidence type="ECO:0000259" key="2">
    <source>
        <dbReference type="Pfam" id="PF05707"/>
    </source>
</evidence>
<accession>A0A7H1C110</accession>
<name>A0A7H1C110_9PAST</name>
<evidence type="ECO:0000256" key="1">
    <source>
        <dbReference type="SAM" id="Phobius"/>
    </source>
</evidence>
<dbReference type="InterPro" id="IPR008900">
    <property type="entry name" value="Zot_N"/>
</dbReference>
<reference evidence="3 4" key="1">
    <citation type="submission" date="2020-09" db="EMBL/GenBank/DDBJ databases">
        <title>Mannheimia bovis sp.nov., isolated from a cow.</title>
        <authorList>
            <person name="Li F."/>
        </authorList>
    </citation>
    <scope>NUCLEOTIDE SEQUENCE [LARGE SCALE GENOMIC DNA]</scope>
    <source>
        <strain evidence="3 4">ZY190616</strain>
    </source>
</reference>
<dbReference type="EMBL" id="CP061280">
    <property type="protein sequence ID" value="QNS14665.1"/>
    <property type="molecule type" value="Genomic_DNA"/>
</dbReference>
<feature type="domain" description="Zona occludens toxin N-terminal" evidence="2">
    <location>
        <begin position="6"/>
        <end position="207"/>
    </location>
</feature>
<organism evidence="3 4">
    <name type="scientific">Mannheimia bovis</name>
    <dbReference type="NCBI Taxonomy" id="2770636"/>
    <lineage>
        <taxon>Bacteria</taxon>
        <taxon>Pseudomonadati</taxon>
        <taxon>Pseudomonadota</taxon>
        <taxon>Gammaproteobacteria</taxon>
        <taxon>Pasteurellales</taxon>
        <taxon>Pasteurellaceae</taxon>
        <taxon>Mannheimia</taxon>
    </lineage>
</organism>
<dbReference type="RefSeq" id="WP_188156310.1">
    <property type="nucleotide sequence ID" value="NZ_CP061280.1"/>
</dbReference>
<keyword evidence="4" id="KW-1185">Reference proteome</keyword>
<evidence type="ECO:0000313" key="4">
    <source>
        <dbReference type="Proteomes" id="UP000576260"/>
    </source>
</evidence>
<gene>
    <name evidence="3" type="ORF">ICJ55_07870</name>
</gene>
<dbReference type="Gene3D" id="3.40.50.300">
    <property type="entry name" value="P-loop containing nucleotide triphosphate hydrolases"/>
    <property type="match status" value="1"/>
</dbReference>
<proteinExistence type="predicted"/>
<dbReference type="Proteomes" id="UP000576260">
    <property type="component" value="Chromosome"/>
</dbReference>
<keyword evidence="1" id="KW-1133">Transmembrane helix</keyword>
<feature type="transmembrane region" description="Helical" evidence="1">
    <location>
        <begin position="224"/>
        <end position="248"/>
    </location>
</feature>